<comment type="pathway">
    <text evidence="1">Purine metabolism; IMP biosynthesis via de novo pathway; 5-amino-1-(5-phospho-D-ribosyl)imidazole-4-carboxamide from 5-amino-1-(5-phospho-D-ribosyl)imidazole-4-carboxylate: step 1/2.</text>
</comment>
<dbReference type="AlphaFoldDB" id="B2L3N2"/>
<dbReference type="InterPro" id="IPR028923">
    <property type="entry name" value="SAICAR_synt/ADE2_N"/>
</dbReference>
<protein>
    <submittedName>
        <fullName evidence="12">Phosphoribosylaminoimidazole carboxylase</fullName>
    </submittedName>
</protein>
<evidence type="ECO:0000259" key="10">
    <source>
        <dbReference type="Pfam" id="PF00731"/>
    </source>
</evidence>
<feature type="region of interest" description="Disordered" evidence="9">
    <location>
        <begin position="339"/>
        <end position="361"/>
    </location>
</feature>
<dbReference type="PANTHER" id="PTHR43599">
    <property type="entry name" value="MULTIFUNCTIONAL PROTEIN ADE2"/>
    <property type="match status" value="1"/>
</dbReference>
<evidence type="ECO:0000256" key="3">
    <source>
        <dbReference type="ARBA" id="ARBA00011020"/>
    </source>
</evidence>
<dbReference type="Pfam" id="PF01259">
    <property type="entry name" value="SAICAR_synt"/>
    <property type="match status" value="2"/>
</dbReference>
<evidence type="ECO:0000256" key="2">
    <source>
        <dbReference type="ARBA" id="ARBA00004747"/>
    </source>
</evidence>
<dbReference type="Gene3D" id="3.30.470.20">
    <property type="entry name" value="ATP-grasp fold, B domain"/>
    <property type="match status" value="1"/>
</dbReference>
<evidence type="ECO:0000256" key="9">
    <source>
        <dbReference type="SAM" id="MobiDB-lite"/>
    </source>
</evidence>
<feature type="domain" description="SAICAR synthetase/ADE2 N-terminal" evidence="11">
    <location>
        <begin position="74"/>
        <end position="165"/>
    </location>
</feature>
<evidence type="ECO:0000256" key="6">
    <source>
        <dbReference type="ARBA" id="ARBA00022755"/>
    </source>
</evidence>
<dbReference type="InterPro" id="IPR050089">
    <property type="entry name" value="SAICAR_synthetase"/>
</dbReference>
<keyword evidence="8" id="KW-0511">Multifunctional enzyme</keyword>
<dbReference type="InterPro" id="IPR000031">
    <property type="entry name" value="PurE_dom"/>
</dbReference>
<evidence type="ECO:0000256" key="5">
    <source>
        <dbReference type="ARBA" id="ARBA00022741"/>
    </source>
</evidence>
<dbReference type="GO" id="GO:0005829">
    <property type="term" value="C:cytosol"/>
    <property type="evidence" value="ECO:0007669"/>
    <property type="project" value="TreeGrafter"/>
</dbReference>
<proteinExistence type="inferred from homology"/>
<dbReference type="Gene3D" id="3.30.200.20">
    <property type="entry name" value="Phosphorylase Kinase, domain 1"/>
    <property type="match status" value="1"/>
</dbReference>
<keyword evidence="6" id="KW-0658">Purine biosynthesis</keyword>
<keyword evidence="4" id="KW-0436">Ligase</keyword>
<reference evidence="12" key="1">
    <citation type="journal article" date="2008" name="Proc. Natl. Acad. Sci. U.S.A.">
        <title>Evidence for degenerate tetraploidy in bdelloid rotifers.</title>
        <authorList>
            <person name="Mark Welch D.B."/>
            <person name="Mark Welch J.L."/>
            <person name="Meselson M."/>
        </authorList>
    </citation>
    <scope>NUCLEOTIDE SEQUENCE</scope>
    <source>
        <strain evidence="12">MM1</strain>
    </source>
</reference>
<keyword evidence="7" id="KW-0067">ATP-binding</keyword>
<dbReference type="Pfam" id="PF00731">
    <property type="entry name" value="AIRC"/>
    <property type="match status" value="1"/>
</dbReference>
<keyword evidence="5" id="KW-0547">Nucleotide-binding</keyword>
<dbReference type="UniPathway" id="UPA00074">
    <property type="reaction ID" value="UER00130"/>
</dbReference>
<dbReference type="GO" id="GO:0006189">
    <property type="term" value="P:'de novo' IMP biosynthetic process"/>
    <property type="evidence" value="ECO:0007669"/>
    <property type="project" value="UniProtKB-UniPathway"/>
</dbReference>
<dbReference type="EMBL" id="EU432549">
    <property type="protein sequence ID" value="ACC43985.1"/>
    <property type="molecule type" value="Genomic_DNA"/>
</dbReference>
<accession>B2L3N2</accession>
<feature type="domain" description="PurE" evidence="10">
    <location>
        <begin position="391"/>
        <end position="528"/>
    </location>
</feature>
<dbReference type="SUPFAM" id="SSF52255">
    <property type="entry name" value="N5-CAIR mutase (phosphoribosylaminoimidazole carboxylase, PurE)"/>
    <property type="match status" value="1"/>
</dbReference>
<feature type="domain" description="SAICAR synthetase/ADE2 N-terminal" evidence="11">
    <location>
        <begin position="216"/>
        <end position="287"/>
    </location>
</feature>
<evidence type="ECO:0000256" key="8">
    <source>
        <dbReference type="ARBA" id="ARBA00023268"/>
    </source>
</evidence>
<dbReference type="InterPro" id="IPR018236">
    <property type="entry name" value="SAICAR_synthetase_CS"/>
</dbReference>
<dbReference type="SUPFAM" id="SSF56104">
    <property type="entry name" value="SAICAR synthase-like"/>
    <property type="match status" value="1"/>
</dbReference>
<organism evidence="12">
    <name type="scientific">Philodina roseola</name>
    <name type="common">Rotifer</name>
    <dbReference type="NCBI Taxonomy" id="96448"/>
    <lineage>
        <taxon>Eukaryota</taxon>
        <taxon>Metazoa</taxon>
        <taxon>Spiralia</taxon>
        <taxon>Gnathifera</taxon>
        <taxon>Rotifera</taxon>
        <taxon>Eurotatoria</taxon>
        <taxon>Bdelloidea</taxon>
        <taxon>Philodinida</taxon>
        <taxon>Philodinidae</taxon>
        <taxon>Philodina</taxon>
    </lineage>
</organism>
<evidence type="ECO:0000259" key="11">
    <source>
        <dbReference type="Pfam" id="PF01259"/>
    </source>
</evidence>
<gene>
    <name evidence="12" type="primary">PAICS_3</name>
</gene>
<dbReference type="PROSITE" id="PS01058">
    <property type="entry name" value="SAICAR_SYNTHETASE_2"/>
    <property type="match status" value="1"/>
</dbReference>
<evidence type="ECO:0000256" key="4">
    <source>
        <dbReference type="ARBA" id="ARBA00022598"/>
    </source>
</evidence>
<name>B2L3N2_PHIRO</name>
<comment type="similarity">
    <text evidence="3">In the N-terminal section; belongs to the SAICAR synthetase family.</text>
</comment>
<evidence type="ECO:0000313" key="12">
    <source>
        <dbReference type="EMBL" id="ACC43985.1"/>
    </source>
</evidence>
<dbReference type="GO" id="GO:0004639">
    <property type="term" value="F:phosphoribosylaminoimidazolesuccinocarboxamide synthase activity"/>
    <property type="evidence" value="ECO:0007669"/>
    <property type="project" value="InterPro"/>
</dbReference>
<dbReference type="GO" id="GO:0005524">
    <property type="term" value="F:ATP binding"/>
    <property type="evidence" value="ECO:0007669"/>
    <property type="project" value="UniProtKB-KW"/>
</dbReference>
<evidence type="ECO:0000256" key="1">
    <source>
        <dbReference type="ARBA" id="ARBA00004672"/>
    </source>
</evidence>
<dbReference type="Gene3D" id="3.40.50.1970">
    <property type="match status" value="1"/>
</dbReference>
<sequence length="572" mass="64931">MASSVHEILGQKLFDGRTKTIYSMIDQPGLICIFRKDFYQPAGSTLSIPGSRRSSIDSSIFFLQQQQQQKQNNNGTTNMEIPGKGVLITSITTCVYEILREASIPTFYVAPHPQPAMFIARKCTMIPILWIVRRLATETYIKRNPSVVNGHRFVPPIVEIYHKRHPLIYRRLTLSSLDENVVSSHESLLDDDDSDVDECLSSIWSYDQLLNAQFDIEDLKITQTEIEYMYETCCTIFDILEHIWMVKKNCQLIDLKLEFGITTTTTKEIVLANAFDIEAWHILRATEKNNFSSNNDNNETMQENLIWINNALRDILDLNINIPLSAKLVPRRRSLIQQKQQSTLDENDTDEDPKRSNQIIPQHDHIDIHRDSLSLNIYTGAFSASTTNRCVIVCSSIRDIEYGQKLKVNLNETYSIPCELRLCSIYKSAQTMSKFISNYSYEHCRPTVFVTIGNINNGLAMFISSNSSYPVIHCSLPNSDNSTSLIDSNSFHSSESSSFPVVFSLTSAAQNIVQILAISDWKLWAKQRGRRLKSYLDLLVTDQQLTTIPTASATSTVTQTSTKMNSGILSIK</sequence>
<evidence type="ECO:0000256" key="7">
    <source>
        <dbReference type="ARBA" id="ARBA00022840"/>
    </source>
</evidence>
<dbReference type="PANTHER" id="PTHR43599:SF8">
    <property type="entry name" value="SI:DKEY-261J15.2"/>
    <property type="match status" value="1"/>
</dbReference>
<comment type="pathway">
    <text evidence="2">Purine metabolism; IMP biosynthesis via de novo pathway; 5-amino-1-(5-phospho-D-ribosyl)imidazole-4-carboxylate from 5-amino-1-(5-phospho-D-ribosyl)imidazole (carboxylase route): step 1/1.</text>
</comment>